<dbReference type="AlphaFoldDB" id="A0A0P9F0Q8"/>
<evidence type="ECO:0000313" key="1">
    <source>
        <dbReference type="EMBL" id="KPV73030.1"/>
    </source>
</evidence>
<dbReference type="Proteomes" id="UP000053890">
    <property type="component" value="Unassembled WGS sequence"/>
</dbReference>
<dbReference type="GeneID" id="28972634"/>
<reference evidence="1 2" key="1">
    <citation type="journal article" date="2015" name="Front. Microbiol.">
        <title>Genome sequence of the plant growth promoting endophytic yeast Rhodotorula graminis WP1.</title>
        <authorList>
            <person name="Firrincieli A."/>
            <person name="Otillar R."/>
            <person name="Salamov A."/>
            <person name="Schmutz J."/>
            <person name="Khan Z."/>
            <person name="Redman R.S."/>
            <person name="Fleck N.D."/>
            <person name="Lindquist E."/>
            <person name="Grigoriev I.V."/>
            <person name="Doty S.L."/>
        </authorList>
    </citation>
    <scope>NUCLEOTIDE SEQUENCE [LARGE SCALE GENOMIC DNA]</scope>
    <source>
        <strain evidence="1 2">WP1</strain>
    </source>
</reference>
<keyword evidence="2" id="KW-1185">Reference proteome</keyword>
<accession>A0A0P9F0Q8</accession>
<feature type="non-terminal residue" evidence="1">
    <location>
        <position position="96"/>
    </location>
</feature>
<organism evidence="1 2">
    <name type="scientific">Rhodotorula graminis (strain WP1)</name>
    <dbReference type="NCBI Taxonomy" id="578459"/>
    <lineage>
        <taxon>Eukaryota</taxon>
        <taxon>Fungi</taxon>
        <taxon>Dikarya</taxon>
        <taxon>Basidiomycota</taxon>
        <taxon>Pucciniomycotina</taxon>
        <taxon>Microbotryomycetes</taxon>
        <taxon>Sporidiobolales</taxon>
        <taxon>Sporidiobolaceae</taxon>
        <taxon>Rhodotorula</taxon>
    </lineage>
</organism>
<dbReference type="PANTHER" id="PTHR28008:SF1">
    <property type="entry name" value="DOMAIN PROTEIN, PUTATIVE (AFU_ORTHOLOGUE AFUA_3G10980)-RELATED"/>
    <property type="match status" value="1"/>
</dbReference>
<protein>
    <recommendedName>
        <fullName evidence="3">VanZ-like domain-containing protein</fullName>
    </recommendedName>
</protein>
<proteinExistence type="predicted"/>
<gene>
    <name evidence="1" type="ORF">RHOBADRAFT_1415</name>
</gene>
<evidence type="ECO:0000313" key="2">
    <source>
        <dbReference type="Proteomes" id="UP000053890"/>
    </source>
</evidence>
<feature type="non-terminal residue" evidence="1">
    <location>
        <position position="1"/>
    </location>
</feature>
<dbReference type="PANTHER" id="PTHR28008">
    <property type="entry name" value="DOMAIN PROTEIN, PUTATIVE (AFU_ORTHOLOGUE AFUA_3G10980)-RELATED"/>
    <property type="match status" value="1"/>
</dbReference>
<dbReference type="OrthoDB" id="63581at2759"/>
<dbReference type="RefSeq" id="XP_018269079.1">
    <property type="nucleotide sequence ID" value="XM_018412185.1"/>
</dbReference>
<dbReference type="OMA" id="AFPCKGL"/>
<name>A0A0P9F0Q8_RHOGW</name>
<dbReference type="EMBL" id="KQ474084">
    <property type="protein sequence ID" value="KPV73030.1"/>
    <property type="molecule type" value="Genomic_DNA"/>
</dbReference>
<evidence type="ECO:0008006" key="3">
    <source>
        <dbReference type="Google" id="ProtNLM"/>
    </source>
</evidence>
<sequence length="96" mass="10426">VDESARRVAVWRYFKEAATVVVCMLVGGIGSEFLQSLLPYKTFQPGDVVANLLGSGIALALSHHGARQARREAELRTLYSALGDMPSDDDDDEDEG</sequence>